<accession>A0ACD5H9J5</accession>
<keyword evidence="2" id="KW-1185">Reference proteome</keyword>
<protein>
    <submittedName>
        <fullName evidence="1">DMT family transporter</fullName>
    </submittedName>
</protein>
<proteinExistence type="predicted"/>
<gene>
    <name evidence="1" type="ORF">GL267_005450</name>
</gene>
<evidence type="ECO:0000313" key="1">
    <source>
        <dbReference type="EMBL" id="XRI70135.1"/>
    </source>
</evidence>
<evidence type="ECO:0000313" key="2">
    <source>
        <dbReference type="Proteomes" id="UP000470022"/>
    </source>
</evidence>
<dbReference type="Proteomes" id="UP000470022">
    <property type="component" value="Chromosome"/>
</dbReference>
<organism evidence="1 2">
    <name type="scientific">Acidithiobacillus ferrianus</name>
    <dbReference type="NCBI Taxonomy" id="2678518"/>
    <lineage>
        <taxon>Bacteria</taxon>
        <taxon>Pseudomonadati</taxon>
        <taxon>Pseudomonadota</taxon>
        <taxon>Acidithiobacillia</taxon>
        <taxon>Acidithiobacillales</taxon>
        <taxon>Acidithiobacillaceae</taxon>
        <taxon>Acidithiobacillus</taxon>
    </lineage>
</organism>
<dbReference type="EMBL" id="CP127523">
    <property type="protein sequence ID" value="XRI70135.1"/>
    <property type="molecule type" value="Genomic_DNA"/>
</dbReference>
<sequence>MGDGLMVAAIVICGFGYAEGGRLSRSLGSWQVICWAPVLSLPLMLPLAIVKLPSVGHTISGSAWVGLAYITLFSMLVGFFFWYWGLAQGGVTAGSQLQLLQPFFGLMLAALLLGEAVDLTMIATTVAVILCVAGTRRFA</sequence>
<name>A0ACD5H9J5_9PROT</name>
<reference evidence="1" key="1">
    <citation type="submission" date="2023-06" db="EMBL/GenBank/DDBJ databases">
        <title>Complete and circular genome of Acidithiobacillus ferrianus DSM 107098.</title>
        <authorList>
            <person name="Norris P.R."/>
            <person name="Falagan C."/>
            <person name="Moya-Beltran A."/>
            <person name="Castro M."/>
            <person name="Quatrini R."/>
            <person name="Johnson D.B."/>
        </authorList>
    </citation>
    <scope>NUCLEOTIDE SEQUENCE</scope>
    <source>
        <strain evidence="1">MG</strain>
    </source>
</reference>